<feature type="chain" id="PRO_5041381725" evidence="1">
    <location>
        <begin position="19"/>
        <end position="58"/>
    </location>
</feature>
<dbReference type="EMBL" id="CATQJL010000112">
    <property type="protein sequence ID" value="CAJ0594576.1"/>
    <property type="molecule type" value="Genomic_DNA"/>
</dbReference>
<comment type="caution">
    <text evidence="2">The sequence shown here is derived from an EMBL/GenBank/DDBJ whole genome shotgun (WGS) entry which is preliminary data.</text>
</comment>
<evidence type="ECO:0000313" key="3">
    <source>
        <dbReference type="Proteomes" id="UP001176961"/>
    </source>
</evidence>
<accession>A0AA36M1G2</accession>
<proteinExistence type="predicted"/>
<sequence length="58" mass="6337">MRILSTTIFLSFIAILLAVVVDSFKVPPGKGQCFVPKGGDCLRCDCIKPAKCYKGQCR</sequence>
<protein>
    <submittedName>
        <fullName evidence="2">Uncharacterized protein</fullName>
    </submittedName>
</protein>
<keyword evidence="1" id="KW-0732">Signal</keyword>
<name>A0AA36M1G2_CYLNA</name>
<organism evidence="2 3">
    <name type="scientific">Cylicocyclus nassatus</name>
    <name type="common">Nematode worm</name>
    <dbReference type="NCBI Taxonomy" id="53992"/>
    <lineage>
        <taxon>Eukaryota</taxon>
        <taxon>Metazoa</taxon>
        <taxon>Ecdysozoa</taxon>
        <taxon>Nematoda</taxon>
        <taxon>Chromadorea</taxon>
        <taxon>Rhabditida</taxon>
        <taxon>Rhabditina</taxon>
        <taxon>Rhabditomorpha</taxon>
        <taxon>Strongyloidea</taxon>
        <taxon>Strongylidae</taxon>
        <taxon>Cylicocyclus</taxon>
    </lineage>
</organism>
<evidence type="ECO:0000313" key="2">
    <source>
        <dbReference type="EMBL" id="CAJ0594576.1"/>
    </source>
</evidence>
<dbReference type="AlphaFoldDB" id="A0AA36M1G2"/>
<feature type="signal peptide" evidence="1">
    <location>
        <begin position="1"/>
        <end position="18"/>
    </location>
</feature>
<gene>
    <name evidence="2" type="ORF">CYNAS_LOCUS6559</name>
</gene>
<dbReference type="Proteomes" id="UP001176961">
    <property type="component" value="Unassembled WGS sequence"/>
</dbReference>
<evidence type="ECO:0000256" key="1">
    <source>
        <dbReference type="SAM" id="SignalP"/>
    </source>
</evidence>
<keyword evidence="3" id="KW-1185">Reference proteome</keyword>
<reference evidence="2" key="1">
    <citation type="submission" date="2023-07" db="EMBL/GenBank/DDBJ databases">
        <authorList>
            <consortium name="CYATHOMIX"/>
        </authorList>
    </citation>
    <scope>NUCLEOTIDE SEQUENCE</scope>
    <source>
        <strain evidence="2">N/A</strain>
    </source>
</reference>